<dbReference type="Proteomes" id="UP000595140">
    <property type="component" value="Unassembled WGS sequence"/>
</dbReference>
<dbReference type="PANTHER" id="PTHR46702:SF2">
    <property type="entry name" value="DNA LIGASE (DUF1666)"/>
    <property type="match status" value="1"/>
</dbReference>
<feature type="region of interest" description="Disordered" evidence="1">
    <location>
        <begin position="271"/>
        <end position="303"/>
    </location>
</feature>
<dbReference type="AlphaFoldDB" id="A0A484LP25"/>
<reference evidence="3 4" key="1">
    <citation type="submission" date="2018-04" db="EMBL/GenBank/DDBJ databases">
        <authorList>
            <person name="Vogel A."/>
        </authorList>
    </citation>
    <scope>NUCLEOTIDE SEQUENCE [LARGE SCALE GENOMIC DNA]</scope>
</reference>
<dbReference type="EMBL" id="OOIL02001766">
    <property type="protein sequence ID" value="VFQ78007.1"/>
    <property type="molecule type" value="Genomic_DNA"/>
</dbReference>
<name>A0A484LP25_9ASTE</name>
<sequence length="623" mass="71785">MQCSKETIASLFYNASSSFQLLLLFSYLTSIFLAKILCFFGGNVFFDRNAYIDDASSDEEDEKVEDDGVRRYDDKLCCMETMTTYPQTGTTGEENDSTEFSEFHAASRDIPMRSNRGVSGRVNDTVSLKIPCNTDDNYHNALHVIHHDRLCRDDGVALCEERVNGTHHDHLRREDDVALCEERVHNHLRHEDDVASCEERVNDTVSLKNPCNIDKYYHNTHHVHGDGDVALCDEMDNEVKSVVNDPSRGNDVFFPKNKGGEICGEEICTVGSTSKSSSDEWRSTTKDSSCTSEDPFSSSSRRSCPKWESYTVFQKYEEEMLFFDRISAQKLLETESLRSKQSNNPRSISERIVHKFRPPKNQQLLDSYNELEAAYVAQICLTWEALCWNYSHFRRRHVGGGGGGCPAYVAQQFQQFLVLLQRFIENEPYEEDNGCGGKRPEVYARVRRVSPKLLQVPQYRDSEEEEKREEGLCWRIPSDSFIQIMEESIRTFMDFMRADKDSHCGEKKILSSFFKKSTSPSCPLDPILLLGLHKDINKKKRKLKEMKRCGKWGMRKKKLKGDEEMEILMAQIDLKMVSRVLSMKEVNGEQLHWCEDKMNKVKITHNGKKLHRDDSSPPFYPAH</sequence>
<feature type="compositionally biased region" description="Polar residues" evidence="1">
    <location>
        <begin position="286"/>
        <end position="296"/>
    </location>
</feature>
<evidence type="ECO:0000313" key="3">
    <source>
        <dbReference type="EMBL" id="VFQ78007.1"/>
    </source>
</evidence>
<evidence type="ECO:0000313" key="4">
    <source>
        <dbReference type="Proteomes" id="UP000595140"/>
    </source>
</evidence>
<dbReference type="Pfam" id="PF07891">
    <property type="entry name" value="DUF1666"/>
    <property type="match status" value="1"/>
</dbReference>
<dbReference type="InterPro" id="IPR012870">
    <property type="entry name" value="DUF1666"/>
</dbReference>
<proteinExistence type="predicted"/>
<protein>
    <submittedName>
        <fullName evidence="3">Uncharacterized protein</fullName>
    </submittedName>
</protein>
<keyword evidence="2" id="KW-0812">Transmembrane</keyword>
<keyword evidence="2" id="KW-1133">Transmembrane helix</keyword>
<evidence type="ECO:0000256" key="1">
    <source>
        <dbReference type="SAM" id="MobiDB-lite"/>
    </source>
</evidence>
<keyword evidence="2" id="KW-0472">Membrane</keyword>
<feature type="transmembrane region" description="Helical" evidence="2">
    <location>
        <begin position="21"/>
        <end position="46"/>
    </location>
</feature>
<keyword evidence="4" id="KW-1185">Reference proteome</keyword>
<evidence type="ECO:0000256" key="2">
    <source>
        <dbReference type="SAM" id="Phobius"/>
    </source>
</evidence>
<dbReference type="PANTHER" id="PTHR46702">
    <property type="entry name" value="DNA LIGASE (DUF1666)-RELATED"/>
    <property type="match status" value="1"/>
</dbReference>
<organism evidence="3 4">
    <name type="scientific">Cuscuta campestris</name>
    <dbReference type="NCBI Taxonomy" id="132261"/>
    <lineage>
        <taxon>Eukaryota</taxon>
        <taxon>Viridiplantae</taxon>
        <taxon>Streptophyta</taxon>
        <taxon>Embryophyta</taxon>
        <taxon>Tracheophyta</taxon>
        <taxon>Spermatophyta</taxon>
        <taxon>Magnoliopsida</taxon>
        <taxon>eudicotyledons</taxon>
        <taxon>Gunneridae</taxon>
        <taxon>Pentapetalae</taxon>
        <taxon>asterids</taxon>
        <taxon>lamiids</taxon>
        <taxon>Solanales</taxon>
        <taxon>Convolvulaceae</taxon>
        <taxon>Cuscuteae</taxon>
        <taxon>Cuscuta</taxon>
        <taxon>Cuscuta subgen. Grammica</taxon>
        <taxon>Cuscuta sect. Cleistogrammica</taxon>
    </lineage>
</organism>
<gene>
    <name evidence="3" type="ORF">CCAM_LOCUS19783</name>
</gene>
<dbReference type="OrthoDB" id="1909644at2759"/>
<accession>A0A484LP25</accession>